<dbReference type="EMBL" id="JADBED010000001">
    <property type="protein sequence ID" value="MBE1524945.1"/>
    <property type="molecule type" value="Genomic_DNA"/>
</dbReference>
<gene>
    <name evidence="1" type="ORF">H4W27_002063</name>
</gene>
<organism evidence="1 2">
    <name type="scientific">Nesterenkonia lutea</name>
    <dbReference type="NCBI Taxonomy" id="272919"/>
    <lineage>
        <taxon>Bacteria</taxon>
        <taxon>Bacillati</taxon>
        <taxon>Actinomycetota</taxon>
        <taxon>Actinomycetes</taxon>
        <taxon>Micrococcales</taxon>
        <taxon>Micrococcaceae</taxon>
        <taxon>Nesterenkonia</taxon>
    </lineage>
</organism>
<sequence>MAEHLYNAVHRIIDLHTELFPHSAGAPFGSPLCRVQLLELLDIALGDQSQGLFGHIGDDDVTGPGVTEQSGCPGQSLGLTDRETYGVEQFTEILGSRSHVVHPAHL</sequence>
<accession>A0ABR9JG86</accession>
<protein>
    <submittedName>
        <fullName evidence="1">Uncharacterized protein</fullName>
    </submittedName>
</protein>
<evidence type="ECO:0000313" key="2">
    <source>
        <dbReference type="Proteomes" id="UP000643525"/>
    </source>
</evidence>
<reference evidence="1 2" key="1">
    <citation type="submission" date="2020-10" db="EMBL/GenBank/DDBJ databases">
        <title>Sequencing the genomes of 1000 actinobacteria strains.</title>
        <authorList>
            <person name="Klenk H.-P."/>
        </authorList>
    </citation>
    <scope>NUCLEOTIDE SEQUENCE [LARGE SCALE GENOMIC DNA]</scope>
    <source>
        <strain evidence="1 2">DSM 15666</strain>
    </source>
</reference>
<keyword evidence="2" id="KW-1185">Reference proteome</keyword>
<name>A0ABR9JG86_9MICC</name>
<dbReference type="Proteomes" id="UP000643525">
    <property type="component" value="Unassembled WGS sequence"/>
</dbReference>
<dbReference type="RefSeq" id="WP_192595890.1">
    <property type="nucleotide sequence ID" value="NZ_BAAALJ010000023.1"/>
</dbReference>
<proteinExistence type="predicted"/>
<evidence type="ECO:0000313" key="1">
    <source>
        <dbReference type="EMBL" id="MBE1524945.1"/>
    </source>
</evidence>
<comment type="caution">
    <text evidence="1">The sequence shown here is derived from an EMBL/GenBank/DDBJ whole genome shotgun (WGS) entry which is preliminary data.</text>
</comment>